<comment type="caution">
    <text evidence="1">The sequence shown here is derived from an EMBL/GenBank/DDBJ whole genome shotgun (WGS) entry which is preliminary data.</text>
</comment>
<name>A0ABN1QXD1_9ACTN</name>
<organism evidence="1 2">
    <name type="scientific">Streptomyces rhizosphaericus</name>
    <dbReference type="NCBI Taxonomy" id="114699"/>
    <lineage>
        <taxon>Bacteria</taxon>
        <taxon>Bacillati</taxon>
        <taxon>Actinomycetota</taxon>
        <taxon>Actinomycetes</taxon>
        <taxon>Kitasatosporales</taxon>
        <taxon>Streptomycetaceae</taxon>
        <taxon>Streptomyces</taxon>
        <taxon>Streptomyces violaceusniger group</taxon>
    </lineage>
</organism>
<evidence type="ECO:0000313" key="2">
    <source>
        <dbReference type="Proteomes" id="UP001500418"/>
    </source>
</evidence>
<reference evidence="1 2" key="1">
    <citation type="journal article" date="2019" name="Int. J. Syst. Evol. Microbiol.">
        <title>The Global Catalogue of Microorganisms (GCM) 10K type strain sequencing project: providing services to taxonomists for standard genome sequencing and annotation.</title>
        <authorList>
            <consortium name="The Broad Institute Genomics Platform"/>
            <consortium name="The Broad Institute Genome Sequencing Center for Infectious Disease"/>
            <person name="Wu L."/>
            <person name="Ma J."/>
        </authorList>
    </citation>
    <scope>NUCLEOTIDE SEQUENCE [LARGE SCALE GENOMIC DNA]</scope>
    <source>
        <strain evidence="1 2">JCM 11444</strain>
    </source>
</reference>
<dbReference type="Proteomes" id="UP001500418">
    <property type="component" value="Unassembled WGS sequence"/>
</dbReference>
<keyword evidence="2" id="KW-1185">Reference proteome</keyword>
<gene>
    <name evidence="1" type="ORF">GCM10009575_070070</name>
</gene>
<accession>A0ABN1QXD1</accession>
<protein>
    <submittedName>
        <fullName evidence="1">Uncharacterized protein</fullName>
    </submittedName>
</protein>
<proteinExistence type="predicted"/>
<sequence>MGVRAPATITEVVRDIGASLHEEKEVNEGYRQCTDEYPRGHRPIGVIARTLRNRPYGGALFPC</sequence>
<evidence type="ECO:0000313" key="1">
    <source>
        <dbReference type="EMBL" id="GAA0948630.1"/>
    </source>
</evidence>
<dbReference type="EMBL" id="BAAAID010000059">
    <property type="protein sequence ID" value="GAA0948630.1"/>
    <property type="molecule type" value="Genomic_DNA"/>
</dbReference>